<feature type="domain" description="Ig-like" evidence="5">
    <location>
        <begin position="96"/>
        <end position="203"/>
    </location>
</feature>
<feature type="domain" description="Fibronectin type-III" evidence="6">
    <location>
        <begin position="579"/>
        <end position="681"/>
    </location>
</feature>
<dbReference type="InterPro" id="IPR003599">
    <property type="entry name" value="Ig_sub"/>
</dbReference>
<proteinExistence type="predicted"/>
<name>A0A669BFQ2_ORENI</name>
<feature type="domain" description="Fibronectin type-III" evidence="6">
    <location>
        <begin position="430"/>
        <end position="523"/>
    </location>
</feature>
<dbReference type="Pfam" id="PF00041">
    <property type="entry name" value="fn3"/>
    <property type="match status" value="5"/>
</dbReference>
<dbReference type="FunFam" id="2.60.40.10:FF:000197">
    <property type="entry name" value="Myomesin 1"/>
    <property type="match status" value="1"/>
</dbReference>
<protein>
    <submittedName>
        <fullName evidence="7">Myomesin 2a</fullName>
    </submittedName>
</protein>
<dbReference type="InterPro" id="IPR050964">
    <property type="entry name" value="Striated_Muscle_Regulatory"/>
</dbReference>
<dbReference type="PRINTS" id="PR00014">
    <property type="entry name" value="FNTYPEIII"/>
</dbReference>
<dbReference type="FunFam" id="2.60.40.10:FF:000124">
    <property type="entry name" value="Myomesin 1"/>
    <property type="match status" value="1"/>
</dbReference>
<dbReference type="CDD" id="cd00063">
    <property type="entry name" value="FN3"/>
    <property type="match status" value="5"/>
</dbReference>
<dbReference type="SMART" id="SM00408">
    <property type="entry name" value="IGc2"/>
    <property type="match status" value="2"/>
</dbReference>
<dbReference type="FunFam" id="2.60.40.10:FF:000069">
    <property type="entry name" value="Alpha-protein kinase 3"/>
    <property type="match status" value="1"/>
</dbReference>
<dbReference type="FunFam" id="2.60.40.10:FF:000029">
    <property type="entry name" value="Myomesin 1"/>
    <property type="match status" value="3"/>
</dbReference>
<reference evidence="7" key="3">
    <citation type="submission" date="2025-09" db="UniProtKB">
        <authorList>
            <consortium name="Ensembl"/>
        </authorList>
    </citation>
    <scope>IDENTIFICATION</scope>
</reference>
<dbReference type="PANTHER" id="PTHR13817">
    <property type="entry name" value="TITIN"/>
    <property type="match status" value="1"/>
</dbReference>
<dbReference type="InterPro" id="IPR003961">
    <property type="entry name" value="FN3_dom"/>
</dbReference>
<dbReference type="FunFam" id="2.60.40.10:FF:000670">
    <property type="entry name" value="Myomesin 2"/>
    <property type="match status" value="1"/>
</dbReference>
<evidence type="ECO:0000259" key="5">
    <source>
        <dbReference type="PROSITE" id="PS50835"/>
    </source>
</evidence>
<reference evidence="7" key="2">
    <citation type="submission" date="2025-08" db="UniProtKB">
        <authorList>
            <consortium name="Ensembl"/>
        </authorList>
    </citation>
    <scope>IDENTIFICATION</scope>
</reference>
<evidence type="ECO:0000313" key="7">
    <source>
        <dbReference type="Ensembl" id="ENSONIP00000034568.1"/>
    </source>
</evidence>
<dbReference type="GeneTree" id="ENSGT00940000157057"/>
<dbReference type="FunFam" id="2.60.40.10:FF:000222">
    <property type="entry name" value="Myomesin 1"/>
    <property type="match status" value="1"/>
</dbReference>
<gene>
    <name evidence="7" type="primary">MYOM2</name>
    <name evidence="7" type="synonym">myom2a</name>
</gene>
<evidence type="ECO:0000313" key="8">
    <source>
        <dbReference type="Proteomes" id="UP000005207"/>
    </source>
</evidence>
<accession>A0A669BFQ2</accession>
<feature type="domain" description="Ig-like" evidence="5">
    <location>
        <begin position="1195"/>
        <end position="1278"/>
    </location>
</feature>
<keyword evidence="8" id="KW-1185">Reference proteome</keyword>
<evidence type="ECO:0000256" key="3">
    <source>
        <dbReference type="ARBA" id="ARBA00023319"/>
    </source>
</evidence>
<organism evidence="7 8">
    <name type="scientific">Oreochromis niloticus</name>
    <name type="common">Nile tilapia</name>
    <name type="synonym">Tilapia nilotica</name>
    <dbReference type="NCBI Taxonomy" id="8128"/>
    <lineage>
        <taxon>Eukaryota</taxon>
        <taxon>Metazoa</taxon>
        <taxon>Chordata</taxon>
        <taxon>Craniata</taxon>
        <taxon>Vertebrata</taxon>
        <taxon>Euteleostomi</taxon>
        <taxon>Actinopterygii</taxon>
        <taxon>Neopterygii</taxon>
        <taxon>Teleostei</taxon>
        <taxon>Neoteleostei</taxon>
        <taxon>Acanthomorphata</taxon>
        <taxon>Ovalentaria</taxon>
        <taxon>Cichlomorphae</taxon>
        <taxon>Cichliformes</taxon>
        <taxon>Cichlidae</taxon>
        <taxon>African cichlids</taxon>
        <taxon>Pseudocrenilabrinae</taxon>
        <taxon>Oreochromini</taxon>
        <taxon>Oreochromis</taxon>
    </lineage>
</organism>
<keyword evidence="3" id="KW-0393">Immunoglobulin domain</keyword>
<dbReference type="SMART" id="SM00409">
    <property type="entry name" value="IG"/>
    <property type="match status" value="4"/>
</dbReference>
<dbReference type="FunFam" id="2.60.40.10:FF:000134">
    <property type="entry name" value="Myomesin 1"/>
    <property type="match status" value="1"/>
</dbReference>
<dbReference type="Gene3D" id="2.60.40.10">
    <property type="entry name" value="Immunoglobulins"/>
    <property type="match status" value="12"/>
</dbReference>
<feature type="domain" description="Fibronectin type-III" evidence="6">
    <location>
        <begin position="684"/>
        <end position="779"/>
    </location>
</feature>
<dbReference type="GO" id="GO:0031430">
    <property type="term" value="C:M band"/>
    <property type="evidence" value="ECO:0007669"/>
    <property type="project" value="TreeGrafter"/>
</dbReference>
<dbReference type="SMART" id="SM00060">
    <property type="entry name" value="FN3"/>
    <property type="match status" value="5"/>
</dbReference>
<dbReference type="SUPFAM" id="SSF48726">
    <property type="entry name" value="Immunoglobulin"/>
    <property type="match status" value="6"/>
</dbReference>
<feature type="region of interest" description="Disordered" evidence="4">
    <location>
        <begin position="1286"/>
        <end position="1324"/>
    </location>
</feature>
<evidence type="ECO:0000256" key="1">
    <source>
        <dbReference type="ARBA" id="ARBA00022737"/>
    </source>
</evidence>
<dbReference type="InterPro" id="IPR013783">
    <property type="entry name" value="Ig-like_fold"/>
</dbReference>
<feature type="compositionally biased region" description="Polar residues" evidence="4">
    <location>
        <begin position="1306"/>
        <end position="1316"/>
    </location>
</feature>
<dbReference type="GO" id="GO:0045214">
    <property type="term" value="P:sarcomere organization"/>
    <property type="evidence" value="ECO:0007669"/>
    <property type="project" value="TreeGrafter"/>
</dbReference>
<dbReference type="FunFam" id="2.60.40.10:FF:000179">
    <property type="entry name" value="Myomesin 2"/>
    <property type="match status" value="1"/>
</dbReference>
<keyword evidence="2" id="KW-0514">Muscle protein</keyword>
<dbReference type="SUPFAM" id="SSF49265">
    <property type="entry name" value="Fibronectin type III"/>
    <property type="match status" value="3"/>
</dbReference>
<dbReference type="InterPro" id="IPR036116">
    <property type="entry name" value="FN3_sf"/>
</dbReference>
<feature type="domain" description="Fibronectin type-III" evidence="6">
    <location>
        <begin position="215"/>
        <end position="310"/>
    </location>
</feature>
<evidence type="ECO:0000256" key="4">
    <source>
        <dbReference type="SAM" id="MobiDB-lite"/>
    </source>
</evidence>
<feature type="domain" description="Ig-like" evidence="5">
    <location>
        <begin position="996"/>
        <end position="1085"/>
    </location>
</feature>
<dbReference type="PROSITE" id="PS50835">
    <property type="entry name" value="IG_LIKE"/>
    <property type="match status" value="4"/>
</dbReference>
<evidence type="ECO:0000256" key="2">
    <source>
        <dbReference type="ARBA" id="ARBA00023179"/>
    </source>
</evidence>
<feature type="domain" description="Ig-like" evidence="5">
    <location>
        <begin position="22"/>
        <end position="59"/>
    </location>
</feature>
<dbReference type="Pfam" id="PF07679">
    <property type="entry name" value="I-set"/>
    <property type="match status" value="3"/>
</dbReference>
<keyword evidence="1" id="KW-0677">Repeat</keyword>
<dbReference type="InterPro" id="IPR007110">
    <property type="entry name" value="Ig-like_dom"/>
</dbReference>
<dbReference type="InterPro" id="IPR013098">
    <property type="entry name" value="Ig_I-set"/>
</dbReference>
<dbReference type="PANTHER" id="PTHR13817:SF22">
    <property type="entry name" value="MYOMESIN-2"/>
    <property type="match status" value="1"/>
</dbReference>
<dbReference type="InterPro" id="IPR003598">
    <property type="entry name" value="Ig_sub2"/>
</dbReference>
<dbReference type="PROSITE" id="PS50853">
    <property type="entry name" value="FN3"/>
    <property type="match status" value="5"/>
</dbReference>
<reference evidence="8" key="1">
    <citation type="submission" date="2012-01" db="EMBL/GenBank/DDBJ databases">
        <title>The Genome Sequence of Oreochromis niloticus (Nile Tilapia).</title>
        <authorList>
            <consortium name="Broad Institute Genome Assembly Team"/>
            <consortium name="Broad Institute Sequencing Platform"/>
            <person name="Di Palma F."/>
            <person name="Johnson J."/>
            <person name="Lander E.S."/>
            <person name="Lindblad-Toh K."/>
        </authorList>
    </citation>
    <scope>NUCLEOTIDE SEQUENCE [LARGE SCALE GENOMIC DNA]</scope>
</reference>
<sequence length="1324" mass="146581">RVSKNGMMRKRVDLLEEIPKLPDFLVALRPHTVWEKTPVKLFCTVEGNPRPIVKWYKDGVPVDPLSAPGKYKIENKYGVHSLIVSRYVLSTTLSMPHLTEIHASKLDVSLLDRFPVSFGVEGNSIRLVCTMVVVPDLPNIPPIAQWYRDDKLLKPSKLVEMSVGGGAASLTLPHLAKDDEGLYTLRIFTKDGTAEHSAYLFVSDAAPSAPGAPGAPMSVKAYDVNSDYVLVAWKPPNTVNEAPITGYFVDRCEAGTDTWVQCNDAPVKICKYPVHGLRVGHSYYFRVRAVNSSGISRPSRKSDKVTALDAAESERLQGTDEGYVTIPGEPTDVHASEIFKSYVVLSWKPPSPRGRAPLWYVIEKCLAGTGDWQRINTTVKLHSPRYPVFDLQDGQKYQFRVYSVNMYGSSEASAPSEPIQKVDEDGVPSAPGHVVATRNTKSSVFVQWEAPKHLKHLMGYYIDGRVVGAKEWFACNHKPFKHTRFVVHGLIPGETYVFRVQAVNLFGLSEESQESSPIALCLLLSPLTYPQLSLYPPFTFHYCVLITQRRIFNRTLQNTSHFKFKYEALLNVKLCNSATPSAPFGITMLSSDGSSITVAWKSPKHCGGSKVNAYYIDKRDADTLVWKEVNLNAVTERMCTVENLKEGTFYEFRVTAGNMAGVGLPSAASIPMKCEAWTMEEPGPAYDLSFSEVRSHSLVILWRAPIYTGASAVTGYFVDMAKKGSSEFVTLNQEAVSHRYLQVTGLEEGESYVFRVRAVNAHGVGKPSQLSEPVCAKAIPGTKEIVAGVDEETGDVFLSLEACEICETSKFVWSKNYKPIGDCPRVAVTTKGRTLTFTNPDKDDLGKYSVIVTDTDGVSGSHTLTEDGQSCLQIALYCSIFVPLKHGLNYEVLEKGHVRFWLQAVKLSPSVSYRFIVNDKEVTSGEGQKISHDVATGIIQMTVDHFTRANEGTYTVQIHDGKAKTQSSLVLVGDVFKAALKEAEFQRKEHIRKQGPHFSEYLYFTVTEDCTVMLVCKVANVKKESTLHWYKDDEEIVPDTPPNVMSGSCALPLPLVTSFSRKDHGVYKAVLSDDRGKDTSVFDISGKGASASELVLQCTPEGIRLQCYMNYYTEEMKTVWKHNKIASSEKMRIGGTAEMAWMQICDPSDKEKGHYTMEISDGVKTHTRTFDLSGQVKSDFFSVSSDRGRVVGGLPDVVTIMEEKSLSLTCTVWGEPTPEVTWFKNEQEVASTEHTRVTFDGGKFASLVINKVTPEDSGKYSINVRNKYGGEFVEITVSVYRHGEKIPEPKLGQPKAAAATPVPPKGNTNSSATVNEAKSKNVHL</sequence>
<dbReference type="GO" id="GO:0005198">
    <property type="term" value="F:structural molecule activity"/>
    <property type="evidence" value="ECO:0007669"/>
    <property type="project" value="UniProtKB-ARBA"/>
</dbReference>
<dbReference type="InterPro" id="IPR036179">
    <property type="entry name" value="Ig-like_dom_sf"/>
</dbReference>
<feature type="domain" description="Fibronectin type-III" evidence="6">
    <location>
        <begin position="329"/>
        <end position="425"/>
    </location>
</feature>
<dbReference type="Proteomes" id="UP000005207">
    <property type="component" value="Linkage group LG6"/>
</dbReference>
<dbReference type="Ensembl" id="ENSONIT00000041527.1">
    <property type="protein sequence ID" value="ENSONIP00000034568.1"/>
    <property type="gene ID" value="ENSONIG00000000159.2"/>
</dbReference>
<dbReference type="FunFam" id="2.60.40.10:FF:000192">
    <property type="entry name" value="Myomesin 1"/>
    <property type="match status" value="1"/>
</dbReference>
<evidence type="ECO:0000259" key="6">
    <source>
        <dbReference type="PROSITE" id="PS50853"/>
    </source>
</evidence>